<keyword evidence="3" id="KW-0347">Helicase</keyword>
<keyword evidence="4" id="KW-1185">Reference proteome</keyword>
<dbReference type="GO" id="GO:0004386">
    <property type="term" value="F:helicase activity"/>
    <property type="evidence" value="ECO:0007669"/>
    <property type="project" value="UniProtKB-KW"/>
</dbReference>
<evidence type="ECO:0000256" key="1">
    <source>
        <dbReference type="SAM" id="MobiDB-lite"/>
    </source>
</evidence>
<feature type="region of interest" description="Disordered" evidence="1">
    <location>
        <begin position="693"/>
        <end position="712"/>
    </location>
</feature>
<evidence type="ECO:0000313" key="3">
    <source>
        <dbReference type="EMBL" id="TQM64291.1"/>
    </source>
</evidence>
<dbReference type="EMBL" id="VFPM01000001">
    <property type="protein sequence ID" value="TQM64291.1"/>
    <property type="molecule type" value="Genomic_DNA"/>
</dbReference>
<dbReference type="AlphaFoldDB" id="A0A543I164"/>
<protein>
    <submittedName>
        <fullName evidence="3">XPB/Ssl2-like helicase family protein</fullName>
    </submittedName>
</protein>
<comment type="caution">
    <text evidence="3">The sequence shown here is derived from an EMBL/GenBank/DDBJ whole genome shotgun (WGS) entry which is preliminary data.</text>
</comment>
<name>A0A543I164_9MICO</name>
<feature type="compositionally biased region" description="Basic and acidic residues" evidence="1">
    <location>
        <begin position="696"/>
        <end position="706"/>
    </location>
</feature>
<evidence type="ECO:0000259" key="2">
    <source>
        <dbReference type="Pfam" id="PF13625"/>
    </source>
</evidence>
<dbReference type="Pfam" id="PF13625">
    <property type="entry name" value="Helicase_C_3"/>
    <property type="match status" value="1"/>
</dbReference>
<feature type="domain" description="Helicase XPB/Ssl2 N-terminal" evidence="2">
    <location>
        <begin position="498"/>
        <end position="620"/>
    </location>
</feature>
<organism evidence="3 4">
    <name type="scientific">Humibacillus xanthopallidus</name>
    <dbReference type="NCBI Taxonomy" id="412689"/>
    <lineage>
        <taxon>Bacteria</taxon>
        <taxon>Bacillati</taxon>
        <taxon>Actinomycetota</taxon>
        <taxon>Actinomycetes</taxon>
        <taxon>Micrococcales</taxon>
        <taxon>Intrasporangiaceae</taxon>
        <taxon>Humibacillus</taxon>
    </lineage>
</organism>
<dbReference type="RefSeq" id="WP_141841965.1">
    <property type="nucleotide sequence ID" value="NZ_VFPM01000001.1"/>
</dbReference>
<keyword evidence="3" id="KW-0547">Nucleotide-binding</keyword>
<dbReference type="OrthoDB" id="3415124at2"/>
<keyword evidence="3" id="KW-0067">ATP-binding</keyword>
<feature type="region of interest" description="Disordered" evidence="1">
    <location>
        <begin position="656"/>
        <end position="676"/>
    </location>
</feature>
<reference evidence="3 4" key="1">
    <citation type="submission" date="2019-06" db="EMBL/GenBank/DDBJ databases">
        <title>Genome sequencing of plant associated microbes to promote plant fitness in Sorghum bicolor and Oryza sativa.</title>
        <authorList>
            <person name="Coleman-Derr D."/>
        </authorList>
    </citation>
    <scope>NUCLEOTIDE SEQUENCE [LARGE SCALE GENOMIC DNA]</scope>
    <source>
        <strain evidence="3 4">KV-663</strain>
    </source>
</reference>
<sequence length="783" mass="82738">MSTASRSLADDIRGRTDAQLVDLVLARPDLARPSPADLTSLAARAGTRASVQRAVEALDRGHLQVLEALVVAGDGASVTDLATLLGGADESVVAAHLTDLWTAALVWRASDGEHVVRTVPEVFGSSIAGLGAPLAELRPDLASRVPTAEELRATIAEAPDDARAMLEKMTWGPALGVLPTGTAGRSTARWLIERHLLLPVSVDRVALPREVGLVLREGRLHRAPELEPPALDARPASLVDAAAGGSASELLTQVDELAAMWGAEPPRVLRAGGVSVRDLRVTQQRLDVTPERTAFVVEVAYAAGLVADDGEIVPVWAPTAQIDDWPSIDAGERWATLALAWAGSTRAPHLVGRRSSGTGTANVLGPDVQWPAIRGVRRDVLRELAMLDPGQAADATSLRARLAWRRPSRTAAVLGDAVEAVLREAEWLGVTGRGALSEAGRALVDTAFPAVPDHPPIRGDRGGGAGGAITSNGQPQGEGLHSVAAAMAAHLPAPVDHVLVQADLTAVAPGPLVGSLGAFMRLAADVESRGGATVYRFTPESVRRALDAGWTSAEVIETVRRSSRTPVPQPLEYLVSDVARRHGQTRIGGAAAYIRSDDEAVLDTMLASRDLSALQLRRLAPTVLVSSADPRVLIDLLREHGFAPVHEGRDGTVVHAETPKRRAGTRRRGPAPVVSPVDLDTTRHLVESLRAAEATAADRRAEHDQRSGPSIPATDPVVTLALLRDAVAEHHGVWIGLSDQVGITTRHLIHPQRVEGGRVWAKDDAGRERTFSVHRITGATLEG</sequence>
<accession>A0A543I164</accession>
<proteinExistence type="predicted"/>
<evidence type="ECO:0000313" key="4">
    <source>
        <dbReference type="Proteomes" id="UP000316747"/>
    </source>
</evidence>
<dbReference type="Proteomes" id="UP000316747">
    <property type="component" value="Unassembled WGS sequence"/>
</dbReference>
<dbReference type="InterPro" id="IPR032830">
    <property type="entry name" value="XPB/Ssl2_N"/>
</dbReference>
<keyword evidence="3" id="KW-0378">Hydrolase</keyword>
<gene>
    <name evidence="3" type="ORF">FBY41_0657</name>
</gene>